<evidence type="ECO:0000313" key="12">
    <source>
        <dbReference type="EMBL" id="AHG22137.1"/>
    </source>
</evidence>
<dbReference type="EMBL" id="CP007044">
    <property type="protein sequence ID" value="AHG22137.1"/>
    <property type="molecule type" value="Genomic_DNA"/>
</dbReference>
<keyword evidence="8 10" id="KW-0472">Membrane</keyword>
<keyword evidence="7 10" id="KW-1133">Transmembrane helix</keyword>
<dbReference type="KEGG" id="sfo:Z042_22790"/>
<dbReference type="PATRIC" id="fig|1441930.4.peg.4504"/>
<evidence type="ECO:0000256" key="2">
    <source>
        <dbReference type="ARBA" id="ARBA00012282"/>
    </source>
</evidence>
<evidence type="ECO:0000313" key="13">
    <source>
        <dbReference type="Proteomes" id="UP000019030"/>
    </source>
</evidence>
<dbReference type="InterPro" id="IPR035919">
    <property type="entry name" value="EAL_sf"/>
</dbReference>
<dbReference type="InterPro" id="IPR024744">
    <property type="entry name" value="CSS-motif_dom"/>
</dbReference>
<keyword evidence="6" id="KW-0378">Hydrolase</keyword>
<dbReference type="CDD" id="cd01948">
    <property type="entry name" value="EAL"/>
    <property type="match status" value="1"/>
</dbReference>
<dbReference type="EC" id="3.1.4.52" evidence="2"/>
<evidence type="ECO:0000256" key="6">
    <source>
        <dbReference type="ARBA" id="ARBA00022801"/>
    </source>
</evidence>
<evidence type="ECO:0000256" key="4">
    <source>
        <dbReference type="ARBA" id="ARBA00022636"/>
    </source>
</evidence>
<dbReference type="Pfam" id="PF00563">
    <property type="entry name" value="EAL"/>
    <property type="match status" value="1"/>
</dbReference>
<dbReference type="RefSeq" id="WP_024910230.1">
    <property type="nucleotide sequence ID" value="NZ_CP007044.2"/>
</dbReference>
<evidence type="ECO:0000256" key="10">
    <source>
        <dbReference type="SAM" id="Phobius"/>
    </source>
</evidence>
<dbReference type="SMART" id="SM00052">
    <property type="entry name" value="EAL"/>
    <property type="match status" value="1"/>
</dbReference>
<dbReference type="PANTHER" id="PTHR33121:SF79">
    <property type="entry name" value="CYCLIC DI-GMP PHOSPHODIESTERASE PDED-RELATED"/>
    <property type="match status" value="1"/>
</dbReference>
<comment type="catalytic activity">
    <reaction evidence="9">
        <text>3',3'-c-di-GMP + H2O = 5'-phosphoguanylyl(3'-&gt;5')guanosine + H(+)</text>
        <dbReference type="Rhea" id="RHEA:24902"/>
        <dbReference type="ChEBI" id="CHEBI:15377"/>
        <dbReference type="ChEBI" id="CHEBI:15378"/>
        <dbReference type="ChEBI" id="CHEBI:58754"/>
        <dbReference type="ChEBI" id="CHEBI:58805"/>
        <dbReference type="EC" id="3.1.4.52"/>
    </reaction>
</comment>
<dbReference type="GO" id="GO:0071111">
    <property type="term" value="F:cyclic-guanylate-specific phosphodiesterase activity"/>
    <property type="evidence" value="ECO:0007669"/>
    <property type="project" value="UniProtKB-EC"/>
</dbReference>
<evidence type="ECO:0000256" key="1">
    <source>
        <dbReference type="ARBA" id="ARBA00004651"/>
    </source>
</evidence>
<organism evidence="12 13">
    <name type="scientific">Chania multitudinisentens RB-25</name>
    <dbReference type="NCBI Taxonomy" id="1441930"/>
    <lineage>
        <taxon>Bacteria</taxon>
        <taxon>Pseudomonadati</taxon>
        <taxon>Pseudomonadota</taxon>
        <taxon>Gammaproteobacteria</taxon>
        <taxon>Enterobacterales</taxon>
        <taxon>Yersiniaceae</taxon>
        <taxon>Chania</taxon>
    </lineage>
</organism>
<dbReference type="Proteomes" id="UP000019030">
    <property type="component" value="Chromosome"/>
</dbReference>
<sequence length="539" mass="60757">MLMTQLAAAKYRYYRWLLASAVGLIVLLISLYIRYYQELRITEQNQQVLTTRVSTKLNELLLPAQQQAKRLMPLVGQPCDLSIPTLRFRAAQNQALRSILLVQDGNIYCSSLFGTRHYEFSVIFPTMNNNGVQLALRPSLAVTKGAPTLAMWSPLDKNATHGVLHVFNIELLANFLLEPQEPYAHQIVLNVGEYSLMYGQREIILGNTQSTGLQYIAKSSQYPFSISLFGPNASTLALAALPRHIPLALILSLLAAYVVYLIAANRISLSYYIGHAMTRREFRVYCQPIINSDNGRCLGIETLLRWKNKRQGWISPDVFIPLAEQHRLIIPLTRYLITTVAENLNLFPSRPSFYISINVAAEHFNTVSIIDDIRNIWLPANPIASLMLELTERTALSEIQHEQIKTLKEMGILLAIDDFGTGHSSLSYLKNLSPDVLKIDRGFTASIGTDAVNATVTDTIITLAQRLKIKMVAEGVETEEQMDYLRLRGVNALQGYYFAKPMPINVFPLWLQQYEARQRTMYNKAPPQATGKPEETPPA</sequence>
<feature type="transmembrane region" description="Helical" evidence="10">
    <location>
        <begin position="247"/>
        <end position="273"/>
    </location>
</feature>
<dbReference type="Gene3D" id="3.20.20.450">
    <property type="entry name" value="EAL domain"/>
    <property type="match status" value="1"/>
</dbReference>
<evidence type="ECO:0000256" key="8">
    <source>
        <dbReference type="ARBA" id="ARBA00023136"/>
    </source>
</evidence>
<dbReference type="eggNOG" id="COG2200">
    <property type="taxonomic scope" value="Bacteria"/>
</dbReference>
<keyword evidence="3" id="KW-1003">Cell membrane</keyword>
<feature type="domain" description="EAL" evidence="11">
    <location>
        <begin position="266"/>
        <end position="515"/>
    </location>
</feature>
<dbReference type="AlphaFoldDB" id="W0LIF9"/>
<evidence type="ECO:0000256" key="5">
    <source>
        <dbReference type="ARBA" id="ARBA00022692"/>
    </source>
</evidence>
<dbReference type="PANTHER" id="PTHR33121">
    <property type="entry name" value="CYCLIC DI-GMP PHOSPHODIESTERASE PDEF"/>
    <property type="match status" value="1"/>
</dbReference>
<name>W0LIF9_9GAMM</name>
<dbReference type="SUPFAM" id="SSF141868">
    <property type="entry name" value="EAL domain-like"/>
    <property type="match status" value="1"/>
</dbReference>
<evidence type="ECO:0000256" key="9">
    <source>
        <dbReference type="ARBA" id="ARBA00034290"/>
    </source>
</evidence>
<dbReference type="STRING" id="1441930.Z042_22790"/>
<evidence type="ECO:0000256" key="3">
    <source>
        <dbReference type="ARBA" id="ARBA00022475"/>
    </source>
</evidence>
<dbReference type="HOGENOM" id="CLU_000445_131_2_6"/>
<reference evidence="12 13" key="2">
    <citation type="submission" date="2015-03" db="EMBL/GenBank/DDBJ databases">
        <authorList>
            <person name="Chan K.-G."/>
        </authorList>
    </citation>
    <scope>NUCLEOTIDE SEQUENCE [LARGE SCALE GENOMIC DNA]</scope>
    <source>
        <strain evidence="12 13">RB-25</strain>
    </source>
</reference>
<keyword evidence="5 10" id="KW-0812">Transmembrane</keyword>
<gene>
    <name evidence="12" type="ORF">Z042_22790</name>
</gene>
<evidence type="ECO:0000259" key="11">
    <source>
        <dbReference type="PROSITE" id="PS50883"/>
    </source>
</evidence>
<dbReference type="InterPro" id="IPR050706">
    <property type="entry name" value="Cyclic-di-GMP_PDE-like"/>
</dbReference>
<dbReference type="OrthoDB" id="675397at2"/>
<keyword evidence="13" id="KW-1185">Reference proteome</keyword>
<keyword evidence="4" id="KW-0973">c-di-GMP</keyword>
<dbReference type="Pfam" id="PF12792">
    <property type="entry name" value="CSS-motif"/>
    <property type="match status" value="1"/>
</dbReference>
<dbReference type="GO" id="GO:0005886">
    <property type="term" value="C:plasma membrane"/>
    <property type="evidence" value="ECO:0007669"/>
    <property type="project" value="UniProtKB-SubCell"/>
</dbReference>
<feature type="transmembrane region" description="Helical" evidence="10">
    <location>
        <begin position="13"/>
        <end position="33"/>
    </location>
</feature>
<protein>
    <recommendedName>
        <fullName evidence="2">cyclic-guanylate-specific phosphodiesterase</fullName>
        <ecNumber evidence="2">3.1.4.52</ecNumber>
    </recommendedName>
</protein>
<proteinExistence type="predicted"/>
<dbReference type="PROSITE" id="PS50883">
    <property type="entry name" value="EAL"/>
    <property type="match status" value="1"/>
</dbReference>
<accession>W0LIF9</accession>
<reference evidence="12 13" key="1">
    <citation type="submission" date="2014-01" db="EMBL/GenBank/DDBJ databases">
        <title>Isolation of Serratia multitudinisentens RB-25 from Ex-Landfill site.</title>
        <authorList>
            <person name="Robson E.H.J."/>
        </authorList>
    </citation>
    <scope>NUCLEOTIDE SEQUENCE [LARGE SCALE GENOMIC DNA]</scope>
    <source>
        <strain evidence="12 13">RB-25</strain>
    </source>
</reference>
<dbReference type="InterPro" id="IPR001633">
    <property type="entry name" value="EAL_dom"/>
</dbReference>
<evidence type="ECO:0000256" key="7">
    <source>
        <dbReference type="ARBA" id="ARBA00022989"/>
    </source>
</evidence>
<comment type="subcellular location">
    <subcellularLocation>
        <location evidence="1">Cell membrane</location>
        <topology evidence="1">Multi-pass membrane protein</topology>
    </subcellularLocation>
</comment>